<dbReference type="GO" id="GO:0008168">
    <property type="term" value="F:methyltransferase activity"/>
    <property type="evidence" value="ECO:0007669"/>
    <property type="project" value="UniProtKB-KW"/>
</dbReference>
<evidence type="ECO:0000313" key="2">
    <source>
        <dbReference type="EMBL" id="GGB52331.1"/>
    </source>
</evidence>
<name>A0A9W5X725_9BACI</name>
<accession>A0A9W5X725</accession>
<dbReference type="SUPFAM" id="SSF53335">
    <property type="entry name" value="S-adenosyl-L-methionine-dependent methyltransferases"/>
    <property type="match status" value="1"/>
</dbReference>
<dbReference type="InterPro" id="IPR029063">
    <property type="entry name" value="SAM-dependent_MTases_sf"/>
</dbReference>
<keyword evidence="2" id="KW-0489">Methyltransferase</keyword>
<organism evidence="2 3">
    <name type="scientific">Lentibacillus populi</name>
    <dbReference type="NCBI Taxonomy" id="1827502"/>
    <lineage>
        <taxon>Bacteria</taxon>
        <taxon>Bacillati</taxon>
        <taxon>Bacillota</taxon>
        <taxon>Bacilli</taxon>
        <taxon>Bacillales</taxon>
        <taxon>Bacillaceae</taxon>
        <taxon>Lentibacillus</taxon>
    </lineage>
</organism>
<protein>
    <submittedName>
        <fullName evidence="2">Methyltransferase</fullName>
    </submittedName>
</protein>
<dbReference type="CDD" id="cd02440">
    <property type="entry name" value="AdoMet_MTases"/>
    <property type="match status" value="1"/>
</dbReference>
<reference evidence="2" key="2">
    <citation type="submission" date="2020-09" db="EMBL/GenBank/DDBJ databases">
        <authorList>
            <person name="Sun Q."/>
            <person name="Zhou Y."/>
        </authorList>
    </citation>
    <scope>NUCLEOTIDE SEQUENCE</scope>
    <source>
        <strain evidence="2">CGMCC 1.15454</strain>
    </source>
</reference>
<evidence type="ECO:0000259" key="1">
    <source>
        <dbReference type="Pfam" id="PF13649"/>
    </source>
</evidence>
<dbReference type="GO" id="GO:0032259">
    <property type="term" value="P:methylation"/>
    <property type="evidence" value="ECO:0007669"/>
    <property type="project" value="UniProtKB-KW"/>
</dbReference>
<sequence>MFSYYGKLSTEVYNLTKPIGKSIGGDIEYYIERLRHMDGRVLEAGVGTGRFLIPILEQGFNVDGIDYSKDMLNVCREHCKKRGLATQLYQASLENFQLSNKYKAIVMPTGSLCLLDNREDVINVLRRFQDHLEPGGRIIIDLLLPHDFKAGEVTTEAFSLSNGEGITLERKSIAMDWINQKTVTYLKYEKWKDGKCMDTELQEFNLIWFGIEEFRSILLELGFININCSSGYVYDKYPTGADEVITFEAEVR</sequence>
<proteinExistence type="predicted"/>
<comment type="caution">
    <text evidence="2">The sequence shown here is derived from an EMBL/GenBank/DDBJ whole genome shotgun (WGS) entry which is preliminary data.</text>
</comment>
<dbReference type="AlphaFoldDB" id="A0A9W5X725"/>
<feature type="domain" description="Methyltransferase" evidence="1">
    <location>
        <begin position="41"/>
        <end position="136"/>
    </location>
</feature>
<dbReference type="Proteomes" id="UP000621492">
    <property type="component" value="Unassembled WGS sequence"/>
</dbReference>
<keyword evidence="2" id="KW-0808">Transferase</keyword>
<dbReference type="InterPro" id="IPR041698">
    <property type="entry name" value="Methyltransf_25"/>
</dbReference>
<dbReference type="Gene3D" id="3.40.50.150">
    <property type="entry name" value="Vaccinia Virus protein VP39"/>
    <property type="match status" value="1"/>
</dbReference>
<keyword evidence="3" id="KW-1185">Reference proteome</keyword>
<reference evidence="2" key="1">
    <citation type="journal article" date="2014" name="Int. J. Syst. Evol. Microbiol.">
        <title>Complete genome sequence of Corynebacterium casei LMG S-19264T (=DSM 44701T), isolated from a smear-ripened cheese.</title>
        <authorList>
            <consortium name="US DOE Joint Genome Institute (JGI-PGF)"/>
            <person name="Walter F."/>
            <person name="Albersmeier A."/>
            <person name="Kalinowski J."/>
            <person name="Ruckert C."/>
        </authorList>
    </citation>
    <scope>NUCLEOTIDE SEQUENCE</scope>
    <source>
        <strain evidence="2">CGMCC 1.15454</strain>
    </source>
</reference>
<dbReference type="RefSeq" id="WP_088051352.1">
    <property type="nucleotide sequence ID" value="NZ_BMJD01000031.1"/>
</dbReference>
<evidence type="ECO:0000313" key="3">
    <source>
        <dbReference type="Proteomes" id="UP000621492"/>
    </source>
</evidence>
<dbReference type="Gene3D" id="2.20.25.110">
    <property type="entry name" value="S-adenosyl-L-methionine-dependent methyltransferases"/>
    <property type="match status" value="1"/>
</dbReference>
<dbReference type="Pfam" id="PF13649">
    <property type="entry name" value="Methyltransf_25"/>
    <property type="match status" value="1"/>
</dbReference>
<gene>
    <name evidence="2" type="ORF">GCM10011409_32360</name>
</gene>
<dbReference type="EMBL" id="BMJD01000031">
    <property type="protein sequence ID" value="GGB52331.1"/>
    <property type="molecule type" value="Genomic_DNA"/>
</dbReference>
<dbReference type="PANTHER" id="PTHR43591">
    <property type="entry name" value="METHYLTRANSFERASE"/>
    <property type="match status" value="1"/>
</dbReference>